<evidence type="ECO:0000259" key="1">
    <source>
        <dbReference type="PROSITE" id="PS51502"/>
    </source>
</evidence>
<dbReference type="EMBL" id="BLKS01000004">
    <property type="protein sequence ID" value="GFG55560.1"/>
    <property type="molecule type" value="Genomic_DNA"/>
</dbReference>
<dbReference type="Gene3D" id="3.30.70.100">
    <property type="match status" value="2"/>
</dbReference>
<gene>
    <name evidence="2" type="ORF">MAGR_70010</name>
</gene>
<protein>
    <recommendedName>
        <fullName evidence="1">Stress-response A/B barrel domain-containing protein</fullName>
    </recommendedName>
</protein>
<accession>A0A7I9WDP5</accession>
<dbReference type="InterPro" id="IPR011008">
    <property type="entry name" value="Dimeric_a/b-barrel"/>
</dbReference>
<evidence type="ECO:0000313" key="2">
    <source>
        <dbReference type="EMBL" id="GFG55560.1"/>
    </source>
</evidence>
<dbReference type="Proteomes" id="UP000465302">
    <property type="component" value="Unassembled WGS sequence"/>
</dbReference>
<dbReference type="SUPFAM" id="SSF54909">
    <property type="entry name" value="Dimeric alpha+beta barrel"/>
    <property type="match status" value="1"/>
</dbReference>
<comment type="caution">
    <text evidence="2">The sequence shown here is derived from an EMBL/GenBank/DDBJ whole genome shotgun (WGS) entry which is preliminary data.</text>
</comment>
<dbReference type="InterPro" id="IPR013097">
    <property type="entry name" value="Dabb"/>
</dbReference>
<dbReference type="SMART" id="SM00886">
    <property type="entry name" value="Dabb"/>
    <property type="match status" value="2"/>
</dbReference>
<evidence type="ECO:0000313" key="3">
    <source>
        <dbReference type="Proteomes" id="UP000465302"/>
    </source>
</evidence>
<organism evidence="2 3">
    <name type="scientific">Mycolicibacterium agri</name>
    <name type="common">Mycobacterium agri</name>
    <dbReference type="NCBI Taxonomy" id="36811"/>
    <lineage>
        <taxon>Bacteria</taxon>
        <taxon>Bacillati</taxon>
        <taxon>Actinomycetota</taxon>
        <taxon>Actinomycetes</taxon>
        <taxon>Mycobacteriales</taxon>
        <taxon>Mycobacteriaceae</taxon>
        <taxon>Mycolicibacterium</taxon>
    </lineage>
</organism>
<reference evidence="2 3" key="1">
    <citation type="journal article" date="2019" name="Emerg. Microbes Infect.">
        <title>Comprehensive subspecies identification of 175 nontuberculous mycobacteria species based on 7547 genomic profiles.</title>
        <authorList>
            <person name="Matsumoto Y."/>
            <person name="Kinjo T."/>
            <person name="Motooka D."/>
            <person name="Nabeya D."/>
            <person name="Jung N."/>
            <person name="Uechi K."/>
            <person name="Horii T."/>
            <person name="Iida T."/>
            <person name="Fujita J."/>
            <person name="Nakamura S."/>
        </authorList>
    </citation>
    <scope>NUCLEOTIDE SEQUENCE [LARGE SCALE GENOMIC DNA]</scope>
    <source>
        <strain evidence="2 3">JCM 6377</strain>
    </source>
</reference>
<name>A0A7I9WDP5_MYCAG</name>
<proteinExistence type="predicted"/>
<dbReference type="AlphaFoldDB" id="A0A7I9WDP5"/>
<feature type="domain" description="Stress-response A/B barrel" evidence="1">
    <location>
        <begin position="134"/>
        <end position="232"/>
    </location>
</feature>
<dbReference type="PROSITE" id="PS51502">
    <property type="entry name" value="S_R_A_B_BARREL"/>
    <property type="match status" value="2"/>
</dbReference>
<feature type="domain" description="Stress-response A/B barrel" evidence="1">
    <location>
        <begin position="2"/>
        <end position="120"/>
    </location>
</feature>
<sequence length="232" mass="26118">MLRHSVLWILRYPLDAESRLAMLQRLAYLGTEPPMVRSGDYGADLFGGSELLHRVPPWERLPVWRRKGSDGPISNFDLALHLDFEDWEAFRAYAADPTHDAASKSNEVTSFDEFTARVDWYYDGDAPPTRAGHVKHAAMFIWKDEASEGERAAAIAAVESLTKVEGVERALVGHNVGNNPTDYDWIMDLELPDPATTRSFLEGSAYREAMNAVAAATKYEWTARLSHVMHRP</sequence>